<dbReference type="RefSeq" id="WP_148978582.1">
    <property type="nucleotide sequence ID" value="NZ_JBNILM010000003.1"/>
</dbReference>
<name>A0A5D4TD23_9BACI</name>
<dbReference type="InterPro" id="IPR000780">
    <property type="entry name" value="CheR_MeTrfase"/>
</dbReference>
<dbReference type="Gene3D" id="3.40.50.150">
    <property type="entry name" value="Vaccinia Virus protein VP39"/>
    <property type="match status" value="1"/>
</dbReference>
<dbReference type="PANTHER" id="PTHR24422">
    <property type="entry name" value="CHEMOTAXIS PROTEIN METHYLTRANSFERASE"/>
    <property type="match status" value="1"/>
</dbReference>
<dbReference type="InterPro" id="IPR022642">
    <property type="entry name" value="CheR_C"/>
</dbReference>
<evidence type="ECO:0000256" key="1">
    <source>
        <dbReference type="SAM" id="Coils"/>
    </source>
</evidence>
<evidence type="ECO:0000259" key="2">
    <source>
        <dbReference type="PROSITE" id="PS50123"/>
    </source>
</evidence>
<dbReference type="Pfam" id="PF01739">
    <property type="entry name" value="CheR"/>
    <property type="match status" value="1"/>
</dbReference>
<gene>
    <name evidence="3" type="ORF">FZC75_04585</name>
</gene>
<sequence length="328" mass="38202">MLSQNLQDLKQPSSSAEEFLRNIELADLIQKQIFATIIKKKLDLSESEMKIWIAGCSTGQEVYSLAILLKETIESMDENLEMEFKIYATDLDYDSVKIAGAGVYPNTAFENVPSDILNKYFDKMQDYYVVKKSIREHIIFAPHNIAKDPGFHHLDFISCRNVLHYFQPTQKQRIISSFHHSLNEDGYLFLGQSGSIGDSKELFRVINKKWKIYIKQEVEDRKRSEDAGLHAIQEKSQEGKELQLLNEELLQAKERIANLQVKLEDMHIDYEDKYETLKIDSYHPILFVKGLLQIIKKQEFYKEEYAAAMLKEMTKLELAIENFQADQQ</sequence>
<feature type="coiled-coil region" evidence="1">
    <location>
        <begin position="232"/>
        <end position="269"/>
    </location>
</feature>
<organism evidence="3 4">
    <name type="scientific">Sutcliffiella horikoshii</name>
    <dbReference type="NCBI Taxonomy" id="79883"/>
    <lineage>
        <taxon>Bacteria</taxon>
        <taxon>Bacillati</taxon>
        <taxon>Bacillota</taxon>
        <taxon>Bacilli</taxon>
        <taxon>Bacillales</taxon>
        <taxon>Bacillaceae</taxon>
        <taxon>Sutcliffiella</taxon>
    </lineage>
</organism>
<comment type="caution">
    <text evidence="3">The sequence shown here is derived from an EMBL/GenBank/DDBJ whole genome shotgun (WGS) entry which is preliminary data.</text>
</comment>
<dbReference type="GO" id="GO:0008757">
    <property type="term" value="F:S-adenosylmethionine-dependent methyltransferase activity"/>
    <property type="evidence" value="ECO:0007669"/>
    <property type="project" value="InterPro"/>
</dbReference>
<protein>
    <recommendedName>
        <fullName evidence="2">CheR-type methyltransferase domain-containing protein</fullName>
    </recommendedName>
</protein>
<evidence type="ECO:0000313" key="4">
    <source>
        <dbReference type="Proteomes" id="UP000324517"/>
    </source>
</evidence>
<feature type="domain" description="CheR-type methyltransferase" evidence="2">
    <location>
        <begin position="13"/>
        <end position="216"/>
    </location>
</feature>
<dbReference type="EMBL" id="VTET01000002">
    <property type="protein sequence ID" value="TYS73613.1"/>
    <property type="molecule type" value="Genomic_DNA"/>
</dbReference>
<accession>A0A5D4TD23</accession>
<dbReference type="Proteomes" id="UP000324517">
    <property type="component" value="Unassembled WGS sequence"/>
</dbReference>
<dbReference type="OrthoDB" id="9816309at2"/>
<dbReference type="AlphaFoldDB" id="A0A5D4TD23"/>
<dbReference type="PRINTS" id="PR00996">
    <property type="entry name" value="CHERMTFRASE"/>
</dbReference>
<dbReference type="InterPro" id="IPR029063">
    <property type="entry name" value="SAM-dependent_MTases_sf"/>
</dbReference>
<dbReference type="PROSITE" id="PS50123">
    <property type="entry name" value="CHER"/>
    <property type="match status" value="1"/>
</dbReference>
<evidence type="ECO:0000313" key="3">
    <source>
        <dbReference type="EMBL" id="TYS73613.1"/>
    </source>
</evidence>
<keyword evidence="1" id="KW-0175">Coiled coil</keyword>
<dbReference type="PANTHER" id="PTHR24422:SF27">
    <property type="entry name" value="PROTEIN-GLUTAMATE O-METHYLTRANSFERASE"/>
    <property type="match status" value="1"/>
</dbReference>
<dbReference type="InterPro" id="IPR050903">
    <property type="entry name" value="Bact_Chemotaxis_MeTrfase"/>
</dbReference>
<dbReference type="SUPFAM" id="SSF53335">
    <property type="entry name" value="S-adenosyl-L-methionine-dependent methyltransferases"/>
    <property type="match status" value="1"/>
</dbReference>
<proteinExistence type="predicted"/>
<dbReference type="SMART" id="SM00138">
    <property type="entry name" value="MeTrc"/>
    <property type="match status" value="1"/>
</dbReference>
<reference evidence="3 4" key="1">
    <citation type="submission" date="2019-08" db="EMBL/GenBank/DDBJ databases">
        <title>Bacillus genomes from the desert of Cuatro Cienegas, Coahuila.</title>
        <authorList>
            <person name="Olmedo-Alvarez G."/>
        </authorList>
    </citation>
    <scope>NUCLEOTIDE SEQUENCE [LARGE SCALE GENOMIC DNA]</scope>
    <source>
        <strain evidence="3 4">CH98b_3T</strain>
    </source>
</reference>